<keyword evidence="6" id="KW-1185">Reference proteome</keyword>
<dbReference type="Proteomes" id="UP001293718">
    <property type="component" value="Unassembled WGS sequence"/>
</dbReference>
<sequence>MPLVGKDHQQILGILASRGIATSRELQEATRKSQPTVSRLLSDLSGQVLALGRARATRYGLPKSIHGLSAQQPLFWTSEEGLTTRIGTLSLLAHDVVHVDTDRVESITTGVLPWYLAPLQAQGFLGRLLAQRLALHGVDADPQRWNVETVLFAALHLHDAPGALTLGEPVAAQRHVPLPVDTRRLPAALDALALDVARTLPAGSSAGGEQPKFLALMEDGRHVLVKFTPPRGTPFGERWSDLLHAESLASGVLAEHGVPVASTSVVQSAARTYLLSDRFDRVGERGRRHVLPVGAAHNAFVAGSYTHWAASCEALARQRRLSEVDAARAAALLQFGRLIGNTDMHSGNLGLIVQPQDLAKGRFSLAPVYDMLPMRWRPDVLMGGACDYGPFEPDALSAASAAATPAVDFWLRLASLDVVSRALRDVAAEMARRVRQAH</sequence>
<evidence type="ECO:0000259" key="4">
    <source>
        <dbReference type="Pfam" id="PF07804"/>
    </source>
</evidence>
<name>A0ABU5I789_9BURK</name>
<evidence type="ECO:0000256" key="1">
    <source>
        <dbReference type="ARBA" id="ARBA00010164"/>
    </source>
</evidence>
<dbReference type="Pfam" id="PF07804">
    <property type="entry name" value="HipA_C"/>
    <property type="match status" value="1"/>
</dbReference>
<comment type="similarity">
    <text evidence="1">Belongs to the HipA Ser/Thr kinase family.</text>
</comment>
<keyword evidence="2" id="KW-0808">Transferase</keyword>
<dbReference type="InterPro" id="IPR052028">
    <property type="entry name" value="HipA_Ser/Thr_kinase"/>
</dbReference>
<protein>
    <submittedName>
        <fullName evidence="5">HipA domain-containing protein</fullName>
    </submittedName>
</protein>
<evidence type="ECO:0000313" key="5">
    <source>
        <dbReference type="EMBL" id="MDZ5454962.1"/>
    </source>
</evidence>
<dbReference type="PANTHER" id="PTHR37419:SF8">
    <property type="entry name" value="TOXIN YJJJ"/>
    <property type="match status" value="1"/>
</dbReference>
<reference evidence="5 6" key="1">
    <citation type="submission" date="2023-11" db="EMBL/GenBank/DDBJ databases">
        <title>Draft genome of Azohydromonas lata strain H1 (DSM1123), a polyhydroxyalkanoate producer.</title>
        <authorList>
            <person name="Traversa D."/>
            <person name="D'Addabbo P."/>
            <person name="Pazzani C."/>
            <person name="Manzari C."/>
            <person name="Chiara M."/>
            <person name="Scrascia M."/>
        </authorList>
    </citation>
    <scope>NUCLEOTIDE SEQUENCE [LARGE SCALE GENOMIC DNA]</scope>
    <source>
        <strain evidence="5 6">H1</strain>
        <plasmid evidence="5">unnamed</plasmid>
    </source>
</reference>
<gene>
    <name evidence="5" type="ORF">SM757_00100</name>
</gene>
<evidence type="ECO:0000256" key="2">
    <source>
        <dbReference type="ARBA" id="ARBA00022679"/>
    </source>
</evidence>
<accession>A0ABU5I789</accession>
<evidence type="ECO:0000313" key="6">
    <source>
        <dbReference type="Proteomes" id="UP001293718"/>
    </source>
</evidence>
<organism evidence="5 6">
    <name type="scientific">Azohydromonas lata</name>
    <dbReference type="NCBI Taxonomy" id="45677"/>
    <lineage>
        <taxon>Bacteria</taxon>
        <taxon>Pseudomonadati</taxon>
        <taxon>Pseudomonadota</taxon>
        <taxon>Betaproteobacteria</taxon>
        <taxon>Burkholderiales</taxon>
        <taxon>Sphaerotilaceae</taxon>
        <taxon>Azohydromonas</taxon>
    </lineage>
</organism>
<dbReference type="RefSeq" id="WP_322464062.1">
    <property type="nucleotide sequence ID" value="NZ_JAXOJX010000001.1"/>
</dbReference>
<dbReference type="PANTHER" id="PTHR37419">
    <property type="entry name" value="SERINE/THREONINE-PROTEIN KINASE TOXIN HIPA"/>
    <property type="match status" value="1"/>
</dbReference>
<comment type="caution">
    <text evidence="5">The sequence shown here is derived from an EMBL/GenBank/DDBJ whole genome shotgun (WGS) entry which is preliminary data.</text>
</comment>
<evidence type="ECO:0000256" key="3">
    <source>
        <dbReference type="ARBA" id="ARBA00022777"/>
    </source>
</evidence>
<dbReference type="EMBL" id="JAXOJX010000001">
    <property type="protein sequence ID" value="MDZ5454962.1"/>
    <property type="molecule type" value="Genomic_DNA"/>
</dbReference>
<geneLocation type="plasmid" evidence="5">
    <name>unnamed</name>
</geneLocation>
<dbReference type="InterPro" id="IPR012893">
    <property type="entry name" value="HipA-like_C"/>
</dbReference>
<dbReference type="Gene3D" id="1.10.1070.20">
    <property type="match status" value="1"/>
</dbReference>
<proteinExistence type="inferred from homology"/>
<feature type="domain" description="HipA-like C-terminal" evidence="4">
    <location>
        <begin position="204"/>
        <end position="434"/>
    </location>
</feature>
<keyword evidence="3" id="KW-0418">Kinase</keyword>
<keyword evidence="5" id="KW-0614">Plasmid</keyword>